<proteinExistence type="predicted"/>
<organism evidence="1 2">
    <name type="scientific">Monilinia fructigena</name>
    <dbReference type="NCBI Taxonomy" id="38457"/>
    <lineage>
        <taxon>Eukaryota</taxon>
        <taxon>Fungi</taxon>
        <taxon>Dikarya</taxon>
        <taxon>Ascomycota</taxon>
        <taxon>Pezizomycotina</taxon>
        <taxon>Leotiomycetes</taxon>
        <taxon>Helotiales</taxon>
        <taxon>Sclerotiniaceae</taxon>
        <taxon>Monilinia</taxon>
    </lineage>
</organism>
<comment type="caution">
    <text evidence="1">The sequence shown here is derived from an EMBL/GenBank/DDBJ whole genome shotgun (WGS) entry which is preliminary data.</text>
</comment>
<gene>
    <name evidence="1" type="ORF">DID88_001833</name>
</gene>
<sequence>MYSFPMIMLVALVKSFELIINEFFILSIQIFPLRLTEQHGQMQNHRSCFLLHYHVARGAGIMSTTSLCLLFSKTGNFHTNLLCIGGNTPMQSTI</sequence>
<protein>
    <submittedName>
        <fullName evidence="1">Uncharacterized protein</fullName>
    </submittedName>
</protein>
<dbReference type="Proteomes" id="UP000249056">
    <property type="component" value="Unassembled WGS sequence"/>
</dbReference>
<accession>A0A395IVN3</accession>
<name>A0A395IVN3_9HELO</name>
<keyword evidence="2" id="KW-1185">Reference proteome</keyword>
<dbReference type="AlphaFoldDB" id="A0A395IVN3"/>
<evidence type="ECO:0000313" key="1">
    <source>
        <dbReference type="EMBL" id="RAL64357.1"/>
    </source>
</evidence>
<reference evidence="1 2" key="1">
    <citation type="submission" date="2018-06" db="EMBL/GenBank/DDBJ databases">
        <title>Genome Sequence of the Brown Rot Fungal Pathogen Monilinia fructigena.</title>
        <authorList>
            <person name="Landi L."/>
            <person name="De Miccolis Angelini R.M."/>
            <person name="Pollastro S."/>
            <person name="Abate D."/>
            <person name="Faretra F."/>
            <person name="Romanazzi G."/>
        </authorList>
    </citation>
    <scope>NUCLEOTIDE SEQUENCE [LARGE SCALE GENOMIC DNA]</scope>
    <source>
        <strain evidence="1 2">Mfrg269</strain>
    </source>
</reference>
<evidence type="ECO:0000313" key="2">
    <source>
        <dbReference type="Proteomes" id="UP000249056"/>
    </source>
</evidence>
<dbReference type="EMBL" id="QKRW01000014">
    <property type="protein sequence ID" value="RAL64357.1"/>
    <property type="molecule type" value="Genomic_DNA"/>
</dbReference>